<dbReference type="EMBL" id="CP002457">
    <property type="protein sequence ID" value="ADV56113.1"/>
    <property type="molecule type" value="Genomic_DNA"/>
</dbReference>
<gene>
    <name evidence="2" type="ordered locus">Sput200_3736</name>
</gene>
<evidence type="ECO:0000313" key="3">
    <source>
        <dbReference type="Proteomes" id="UP000008209"/>
    </source>
</evidence>
<dbReference type="AlphaFoldDB" id="E6XSA5"/>
<organism evidence="2 3">
    <name type="scientific">Shewanella putrefaciens (strain 200)</name>
    <dbReference type="NCBI Taxonomy" id="399804"/>
    <lineage>
        <taxon>Bacteria</taxon>
        <taxon>Pseudomonadati</taxon>
        <taxon>Pseudomonadota</taxon>
        <taxon>Gammaproteobacteria</taxon>
        <taxon>Alteromonadales</taxon>
        <taxon>Shewanellaceae</taxon>
        <taxon>Shewanella</taxon>
    </lineage>
</organism>
<proteinExistence type="predicted"/>
<sequence>MPKEFKAFIVSALILLILMYFYNESFEIADSPVSVIILLVAFGLTYAWVKNEFFPSKRDDE</sequence>
<reference evidence="2 3" key="1">
    <citation type="submission" date="2011-01" db="EMBL/GenBank/DDBJ databases">
        <title>Complete sequence of Shewanella putrefaciens 200.</title>
        <authorList>
            <consortium name="US DOE Joint Genome Institute"/>
            <person name="Lucas S."/>
            <person name="Copeland A."/>
            <person name="Lapidus A."/>
            <person name="Cheng J.-F."/>
            <person name="Bruce D."/>
            <person name="Goodwin L."/>
            <person name="Pitluck S."/>
            <person name="Munk A.C."/>
            <person name="Detter J.C."/>
            <person name="Han C."/>
            <person name="Tapia R."/>
            <person name="Land M."/>
            <person name="Hauser L."/>
            <person name="Chang Y.-J."/>
            <person name="Jeffries C."/>
            <person name="Kyrpides N."/>
            <person name="Ivanova N."/>
            <person name="Mikhailova N."/>
            <person name="Kolker E."/>
            <person name="Lawrence C."/>
            <person name="McCue L.A."/>
            <person name="DiChristina T."/>
            <person name="Nealson K."/>
            <person name="Fredrickson J.K."/>
            <person name="Woyke T."/>
        </authorList>
    </citation>
    <scope>NUCLEOTIDE SEQUENCE [LARGE SCALE GENOMIC DNA]</scope>
    <source>
        <strain evidence="2 3">200</strain>
    </source>
</reference>
<feature type="transmembrane region" description="Helical" evidence="1">
    <location>
        <begin position="7"/>
        <end position="23"/>
    </location>
</feature>
<name>E6XSA5_SHEP2</name>
<protein>
    <submittedName>
        <fullName evidence="2">Uncharacterized protein</fullName>
    </submittedName>
</protein>
<accession>E6XSA5</accession>
<dbReference type="HOGENOM" id="CLU_2920211_0_0_6"/>
<dbReference type="KEGG" id="shp:Sput200_3736"/>
<keyword evidence="1" id="KW-0472">Membrane</keyword>
<dbReference type="Proteomes" id="UP000008209">
    <property type="component" value="Chromosome"/>
</dbReference>
<keyword evidence="1" id="KW-1133">Transmembrane helix</keyword>
<evidence type="ECO:0000256" key="1">
    <source>
        <dbReference type="SAM" id="Phobius"/>
    </source>
</evidence>
<keyword evidence="1" id="KW-0812">Transmembrane</keyword>
<feature type="transmembrane region" description="Helical" evidence="1">
    <location>
        <begin position="29"/>
        <end position="49"/>
    </location>
</feature>
<evidence type="ECO:0000313" key="2">
    <source>
        <dbReference type="EMBL" id="ADV56113.1"/>
    </source>
</evidence>